<accession>A0A8S1RQL0</accession>
<comment type="caution">
    <text evidence="2">The sequence shown here is derived from an EMBL/GenBank/DDBJ whole genome shotgun (WGS) entry which is preliminary data.</text>
</comment>
<feature type="region of interest" description="Disordered" evidence="1">
    <location>
        <begin position="1"/>
        <end position="43"/>
    </location>
</feature>
<dbReference type="AlphaFoldDB" id="A0A8S1RQL0"/>
<gene>
    <name evidence="2" type="ORF">PSON_ATCC_30995.1.T2090035</name>
</gene>
<evidence type="ECO:0000313" key="3">
    <source>
        <dbReference type="Proteomes" id="UP000692954"/>
    </source>
</evidence>
<evidence type="ECO:0000313" key="2">
    <source>
        <dbReference type="EMBL" id="CAD8129185.1"/>
    </source>
</evidence>
<evidence type="ECO:0000256" key="1">
    <source>
        <dbReference type="SAM" id="MobiDB-lite"/>
    </source>
</evidence>
<keyword evidence="3" id="KW-1185">Reference proteome</keyword>
<reference evidence="2" key="1">
    <citation type="submission" date="2021-01" db="EMBL/GenBank/DDBJ databases">
        <authorList>
            <consortium name="Genoscope - CEA"/>
            <person name="William W."/>
        </authorList>
    </citation>
    <scope>NUCLEOTIDE SEQUENCE</scope>
</reference>
<dbReference type="Proteomes" id="UP000692954">
    <property type="component" value="Unassembled WGS sequence"/>
</dbReference>
<name>A0A8S1RQL0_9CILI</name>
<sequence length="43" mass="4950">MSKSEISFDFNENQSVEEVKSSHLQTKSQRQFITSSQSGKKEK</sequence>
<protein>
    <submittedName>
        <fullName evidence="2">Uncharacterized protein</fullName>
    </submittedName>
</protein>
<dbReference type="EMBL" id="CAJJDN010000209">
    <property type="protein sequence ID" value="CAD8129185.1"/>
    <property type="molecule type" value="Genomic_DNA"/>
</dbReference>
<organism evidence="2 3">
    <name type="scientific">Paramecium sonneborni</name>
    <dbReference type="NCBI Taxonomy" id="65129"/>
    <lineage>
        <taxon>Eukaryota</taxon>
        <taxon>Sar</taxon>
        <taxon>Alveolata</taxon>
        <taxon>Ciliophora</taxon>
        <taxon>Intramacronucleata</taxon>
        <taxon>Oligohymenophorea</taxon>
        <taxon>Peniculida</taxon>
        <taxon>Parameciidae</taxon>
        <taxon>Paramecium</taxon>
    </lineage>
</organism>
<proteinExistence type="predicted"/>